<evidence type="ECO:0000259" key="4">
    <source>
        <dbReference type="Pfam" id="PF00501"/>
    </source>
</evidence>
<dbReference type="AlphaFoldDB" id="A0AAW2T8M7"/>
<dbReference type="SUPFAM" id="SSF56801">
    <property type="entry name" value="Acetyl-CoA synthetase-like"/>
    <property type="match status" value="1"/>
</dbReference>
<dbReference type="InterPro" id="IPR000873">
    <property type="entry name" value="AMP-dep_synth/lig_dom"/>
</dbReference>
<dbReference type="GO" id="GO:0031956">
    <property type="term" value="F:medium-chain fatty acid-CoA ligase activity"/>
    <property type="evidence" value="ECO:0007669"/>
    <property type="project" value="TreeGrafter"/>
</dbReference>
<evidence type="ECO:0000313" key="5">
    <source>
        <dbReference type="EMBL" id="KAL0400747.1"/>
    </source>
</evidence>
<dbReference type="GO" id="GO:0006631">
    <property type="term" value="P:fatty acid metabolic process"/>
    <property type="evidence" value="ECO:0007669"/>
    <property type="project" value="TreeGrafter"/>
</dbReference>
<accession>A0AAW2T8M7</accession>
<name>A0AAW2T8M7_9LAMI</name>
<protein>
    <submittedName>
        <fullName evidence="5">Oxalate--CoA ligase</fullName>
    </submittedName>
</protein>
<reference evidence="5" key="2">
    <citation type="journal article" date="2024" name="Plant">
        <title>Genomic evolution and insights into agronomic trait innovations of Sesamum species.</title>
        <authorList>
            <person name="Miao H."/>
            <person name="Wang L."/>
            <person name="Qu L."/>
            <person name="Liu H."/>
            <person name="Sun Y."/>
            <person name="Le M."/>
            <person name="Wang Q."/>
            <person name="Wei S."/>
            <person name="Zheng Y."/>
            <person name="Lin W."/>
            <person name="Duan Y."/>
            <person name="Cao H."/>
            <person name="Xiong S."/>
            <person name="Wang X."/>
            <person name="Wei L."/>
            <person name="Li C."/>
            <person name="Ma Q."/>
            <person name="Ju M."/>
            <person name="Zhao R."/>
            <person name="Li G."/>
            <person name="Mu C."/>
            <person name="Tian Q."/>
            <person name="Mei H."/>
            <person name="Zhang T."/>
            <person name="Gao T."/>
            <person name="Zhang H."/>
        </authorList>
    </citation>
    <scope>NUCLEOTIDE SEQUENCE</scope>
    <source>
        <strain evidence="5">KEN1</strain>
    </source>
</reference>
<dbReference type="Pfam" id="PF00501">
    <property type="entry name" value="AMP-binding"/>
    <property type="match status" value="1"/>
</dbReference>
<comment type="similarity">
    <text evidence="1">Belongs to the ATP-dependent AMP-binding enzyme family.</text>
</comment>
<gene>
    <name evidence="5" type="ORF">Slati_4104600</name>
</gene>
<evidence type="ECO:0000256" key="2">
    <source>
        <dbReference type="ARBA" id="ARBA00022598"/>
    </source>
</evidence>
<dbReference type="PANTHER" id="PTHR43201">
    <property type="entry name" value="ACYL-COA SYNTHETASE"/>
    <property type="match status" value="1"/>
</dbReference>
<sequence>MTEATHLMASNPLPEDGPHKPGSVGKPVGQEMAVLDENGVVQAANSNGEVCIRARM</sequence>
<evidence type="ECO:0000256" key="3">
    <source>
        <dbReference type="SAM" id="MobiDB-lite"/>
    </source>
</evidence>
<dbReference type="EMBL" id="JACGWN010000015">
    <property type="protein sequence ID" value="KAL0400747.1"/>
    <property type="molecule type" value="Genomic_DNA"/>
</dbReference>
<evidence type="ECO:0000256" key="1">
    <source>
        <dbReference type="ARBA" id="ARBA00006432"/>
    </source>
</evidence>
<organism evidence="5">
    <name type="scientific">Sesamum latifolium</name>
    <dbReference type="NCBI Taxonomy" id="2727402"/>
    <lineage>
        <taxon>Eukaryota</taxon>
        <taxon>Viridiplantae</taxon>
        <taxon>Streptophyta</taxon>
        <taxon>Embryophyta</taxon>
        <taxon>Tracheophyta</taxon>
        <taxon>Spermatophyta</taxon>
        <taxon>Magnoliopsida</taxon>
        <taxon>eudicotyledons</taxon>
        <taxon>Gunneridae</taxon>
        <taxon>Pentapetalae</taxon>
        <taxon>asterids</taxon>
        <taxon>lamiids</taxon>
        <taxon>Lamiales</taxon>
        <taxon>Pedaliaceae</taxon>
        <taxon>Sesamum</taxon>
    </lineage>
</organism>
<dbReference type="PANTHER" id="PTHR43201:SF5">
    <property type="entry name" value="MEDIUM-CHAIN ACYL-COA LIGASE ACSF2, MITOCHONDRIAL"/>
    <property type="match status" value="1"/>
</dbReference>
<dbReference type="InterPro" id="IPR042099">
    <property type="entry name" value="ANL_N_sf"/>
</dbReference>
<feature type="domain" description="AMP-dependent synthetase/ligase" evidence="4">
    <location>
        <begin position="1"/>
        <end position="54"/>
    </location>
</feature>
<keyword evidence="2 5" id="KW-0436">Ligase</keyword>
<proteinExistence type="inferred from homology"/>
<dbReference type="Gene3D" id="3.40.50.12780">
    <property type="entry name" value="N-terminal domain of ligase-like"/>
    <property type="match status" value="1"/>
</dbReference>
<comment type="caution">
    <text evidence="5">The sequence shown here is derived from an EMBL/GenBank/DDBJ whole genome shotgun (WGS) entry which is preliminary data.</text>
</comment>
<feature type="region of interest" description="Disordered" evidence="3">
    <location>
        <begin position="1"/>
        <end position="27"/>
    </location>
</feature>
<reference evidence="5" key="1">
    <citation type="submission" date="2020-06" db="EMBL/GenBank/DDBJ databases">
        <authorList>
            <person name="Li T."/>
            <person name="Hu X."/>
            <person name="Zhang T."/>
            <person name="Song X."/>
            <person name="Zhang H."/>
            <person name="Dai N."/>
            <person name="Sheng W."/>
            <person name="Hou X."/>
            <person name="Wei L."/>
        </authorList>
    </citation>
    <scope>NUCLEOTIDE SEQUENCE</scope>
    <source>
        <strain evidence="5">KEN1</strain>
        <tissue evidence="5">Leaf</tissue>
    </source>
</reference>